<dbReference type="GO" id="GO:0009368">
    <property type="term" value="C:endopeptidase Clp complex"/>
    <property type="evidence" value="ECO:0007669"/>
    <property type="project" value="TreeGrafter"/>
</dbReference>
<dbReference type="EMBL" id="RSCE01000001">
    <property type="protein sequence ID" value="RSH87984.1"/>
    <property type="molecule type" value="Genomic_DNA"/>
</dbReference>
<feature type="region of interest" description="Disordered" evidence="8">
    <location>
        <begin position="250"/>
        <end position="272"/>
    </location>
</feature>
<dbReference type="RefSeq" id="XP_028480192.1">
    <property type="nucleotide sequence ID" value="XM_028616335.1"/>
</dbReference>
<evidence type="ECO:0000256" key="4">
    <source>
        <dbReference type="ARBA" id="ARBA00022825"/>
    </source>
</evidence>
<dbReference type="NCBIfam" id="NF009205">
    <property type="entry name" value="PRK12553.1"/>
    <property type="match status" value="1"/>
</dbReference>
<dbReference type="AlphaFoldDB" id="A0A427YAG1"/>
<dbReference type="Proteomes" id="UP000279236">
    <property type="component" value="Unassembled WGS sequence"/>
</dbReference>
<dbReference type="FunFam" id="3.90.226.10:FF:000001">
    <property type="entry name" value="ATP-dependent Clp protease proteolytic subunit"/>
    <property type="match status" value="1"/>
</dbReference>
<dbReference type="InterPro" id="IPR001907">
    <property type="entry name" value="ClpP"/>
</dbReference>
<evidence type="ECO:0000256" key="5">
    <source>
        <dbReference type="ARBA" id="ARBA00034021"/>
    </source>
</evidence>
<sequence length="272" mass="29339">MRSPLASLRPLARTAFASTSTSTSPAASVAARRSFGFASGHVDDGSTPAFHGSLVPIVVEQTARGERSYDIYSRLLRERVIFLGGPVADSMSSLITAQLLFLEAEDASRPIRLYINSPGGSVTAGLAIYDTMQYISSPVHTFCLGQAASMGSLLLAGGEKGKRFALKNSSVMIHQPSGGASGQASDIALHAKEILRIRAVLTDIYADHCTRTDEVHTQARERFEKALERDYFMTAQESLDFGIIDKIVDRRAKDEPEGEAPGNDKEKSETAQ</sequence>
<comment type="caution">
    <text evidence="9">The sequence shown here is derived from an EMBL/GenBank/DDBJ whole genome shotgun (WGS) entry which is preliminary data.</text>
</comment>
<organism evidence="9 10">
    <name type="scientific">Apiotrichum porosum</name>
    <dbReference type="NCBI Taxonomy" id="105984"/>
    <lineage>
        <taxon>Eukaryota</taxon>
        <taxon>Fungi</taxon>
        <taxon>Dikarya</taxon>
        <taxon>Basidiomycota</taxon>
        <taxon>Agaricomycotina</taxon>
        <taxon>Tremellomycetes</taxon>
        <taxon>Trichosporonales</taxon>
        <taxon>Trichosporonaceae</taxon>
        <taxon>Apiotrichum</taxon>
    </lineage>
</organism>
<evidence type="ECO:0000256" key="3">
    <source>
        <dbReference type="ARBA" id="ARBA00022801"/>
    </source>
</evidence>
<dbReference type="InterPro" id="IPR029045">
    <property type="entry name" value="ClpP/crotonase-like_dom_sf"/>
</dbReference>
<dbReference type="CDD" id="cd07017">
    <property type="entry name" value="S14_ClpP_2"/>
    <property type="match status" value="1"/>
</dbReference>
<feature type="active site" evidence="6">
    <location>
        <position position="149"/>
    </location>
</feature>
<keyword evidence="10" id="KW-1185">Reference proteome</keyword>
<dbReference type="PRINTS" id="PR00127">
    <property type="entry name" value="CLPPROTEASEP"/>
</dbReference>
<keyword evidence="3" id="KW-0378">Hydrolase</keyword>
<gene>
    <name evidence="9" type="ORF">EHS24_000507</name>
</gene>
<accession>A0A427YAG1</accession>
<evidence type="ECO:0000256" key="2">
    <source>
        <dbReference type="ARBA" id="ARBA00022670"/>
    </source>
</evidence>
<keyword evidence="2" id="KW-0645">Protease</keyword>
<dbReference type="GO" id="GO:0006515">
    <property type="term" value="P:protein quality control for misfolded or incompletely synthesized proteins"/>
    <property type="evidence" value="ECO:0007669"/>
    <property type="project" value="TreeGrafter"/>
</dbReference>
<dbReference type="PANTHER" id="PTHR10381:SF11">
    <property type="entry name" value="ATP-DEPENDENT CLP PROTEASE PROTEOLYTIC SUBUNIT, MITOCHONDRIAL"/>
    <property type="match status" value="1"/>
</dbReference>
<dbReference type="Gene3D" id="3.90.226.10">
    <property type="entry name" value="2-enoyl-CoA Hydratase, Chain A, domain 1"/>
    <property type="match status" value="1"/>
</dbReference>
<protein>
    <recommendedName>
        <fullName evidence="7">ATP-dependent Clp protease proteolytic subunit</fullName>
    </recommendedName>
</protein>
<comment type="catalytic activity">
    <reaction evidence="5 6">
        <text>Hydrolysis of proteins to small peptides in the presence of ATP and magnesium. alpha-casein is the usual test substrate. In the absence of ATP, only oligopeptides shorter than five residues are hydrolyzed (such as succinyl-Leu-Tyr-|-NHMec, and Leu-Tyr-Leu-|-Tyr-Trp, in which cleavage of the -Tyr-|-Leu- and -Tyr-|-Trp bonds also occurs).</text>
        <dbReference type="EC" id="3.4.21.92"/>
    </reaction>
</comment>
<dbReference type="STRING" id="105984.A0A427YAG1"/>
<comment type="similarity">
    <text evidence="1 7">Belongs to the peptidase S14 family.</text>
</comment>
<dbReference type="GeneID" id="39585050"/>
<dbReference type="HAMAP" id="MF_00444">
    <property type="entry name" value="ClpP"/>
    <property type="match status" value="1"/>
</dbReference>
<evidence type="ECO:0000256" key="1">
    <source>
        <dbReference type="ARBA" id="ARBA00007039"/>
    </source>
</evidence>
<proteinExistence type="inferred from homology"/>
<dbReference type="NCBIfam" id="NF001368">
    <property type="entry name" value="PRK00277.1"/>
    <property type="match status" value="1"/>
</dbReference>
<evidence type="ECO:0000256" key="7">
    <source>
        <dbReference type="RuleBase" id="RU003567"/>
    </source>
</evidence>
<dbReference type="GO" id="GO:0051117">
    <property type="term" value="F:ATPase binding"/>
    <property type="evidence" value="ECO:0007669"/>
    <property type="project" value="TreeGrafter"/>
</dbReference>
<dbReference type="GO" id="GO:0004252">
    <property type="term" value="F:serine-type endopeptidase activity"/>
    <property type="evidence" value="ECO:0007669"/>
    <property type="project" value="UniProtKB-EC"/>
</dbReference>
<evidence type="ECO:0000256" key="8">
    <source>
        <dbReference type="SAM" id="MobiDB-lite"/>
    </source>
</evidence>
<reference evidence="9 10" key="1">
    <citation type="submission" date="2018-11" db="EMBL/GenBank/DDBJ databases">
        <title>Genome sequence of Apiotrichum porosum DSM 27194.</title>
        <authorList>
            <person name="Aliyu H."/>
            <person name="Gorte O."/>
            <person name="Ochsenreither K."/>
        </authorList>
    </citation>
    <scope>NUCLEOTIDE SEQUENCE [LARGE SCALE GENOMIC DNA]</scope>
    <source>
        <strain evidence="9 10">DSM 27194</strain>
    </source>
</reference>
<evidence type="ECO:0000313" key="9">
    <source>
        <dbReference type="EMBL" id="RSH87984.1"/>
    </source>
</evidence>
<dbReference type="PROSITE" id="PS00381">
    <property type="entry name" value="CLP_PROTEASE_SER"/>
    <property type="match status" value="1"/>
</dbReference>
<dbReference type="SUPFAM" id="SSF52096">
    <property type="entry name" value="ClpP/crotonase"/>
    <property type="match status" value="1"/>
</dbReference>
<dbReference type="GO" id="GO:0004176">
    <property type="term" value="F:ATP-dependent peptidase activity"/>
    <property type="evidence" value="ECO:0007669"/>
    <property type="project" value="InterPro"/>
</dbReference>
<dbReference type="InterPro" id="IPR018215">
    <property type="entry name" value="ClpP_Ser_AS"/>
</dbReference>
<dbReference type="PANTHER" id="PTHR10381">
    <property type="entry name" value="ATP-DEPENDENT CLP PROTEASE PROTEOLYTIC SUBUNIT"/>
    <property type="match status" value="1"/>
</dbReference>
<name>A0A427YAG1_9TREE</name>
<keyword evidence="4" id="KW-0720">Serine protease</keyword>
<evidence type="ECO:0000313" key="10">
    <source>
        <dbReference type="Proteomes" id="UP000279236"/>
    </source>
</evidence>
<dbReference type="OrthoDB" id="2017408at2759"/>
<dbReference type="InterPro" id="IPR023562">
    <property type="entry name" value="ClpP/TepA"/>
</dbReference>
<dbReference type="Pfam" id="PF00574">
    <property type="entry name" value="CLP_protease"/>
    <property type="match status" value="1"/>
</dbReference>
<evidence type="ECO:0000256" key="6">
    <source>
        <dbReference type="PROSITE-ProRule" id="PRU10085"/>
    </source>
</evidence>
<feature type="compositionally biased region" description="Basic and acidic residues" evidence="8">
    <location>
        <begin position="262"/>
        <end position="272"/>
    </location>
</feature>